<dbReference type="PANTHER" id="PTHR35272">
    <property type="entry name" value="THIOL:DISULFIDE INTERCHANGE PROTEIN DSBC-RELATED"/>
    <property type="match status" value="1"/>
</dbReference>
<evidence type="ECO:0000313" key="11">
    <source>
        <dbReference type="Proteomes" id="UP000055136"/>
    </source>
</evidence>
<sequence>MMLKAIVAISTALLVGLGTAAADEGMDTVRAAVKKIVPNSAPDSIEPSELPGLYEVSFGAEVFYVSADGRYLLSGSLLDLNSGKNLTEDKRAQGRLNLIDTVDEAKMIVFAPKEVKHSITVFTDIDCPYCRRMHQEMPELNAQGIEVRYLLFPRAGMQSKSYDKAVAVWCAEDRQQALTDAKAGKPIDMKSCDNPIDAHMALVQQLGISGTPTSVLENGQVIPGYVPVARLESILESEGGM</sequence>
<comment type="subcellular location">
    <subcellularLocation>
        <location evidence="1 7">Periplasm</location>
    </subcellularLocation>
</comment>
<evidence type="ECO:0000259" key="8">
    <source>
        <dbReference type="Pfam" id="PF10411"/>
    </source>
</evidence>
<evidence type="ECO:0000256" key="4">
    <source>
        <dbReference type="ARBA" id="ARBA00022764"/>
    </source>
</evidence>
<dbReference type="PANTHER" id="PTHR35272:SF3">
    <property type="entry name" value="THIOL:DISULFIDE INTERCHANGE PROTEIN DSBC"/>
    <property type="match status" value="1"/>
</dbReference>
<dbReference type="AlphaFoldDB" id="A0A0S2TBX2"/>
<dbReference type="InterPro" id="IPR036249">
    <property type="entry name" value="Thioredoxin-like_sf"/>
</dbReference>
<organism evidence="10 11">
    <name type="scientific">Candidatus Tenderia electrophaga</name>
    <dbReference type="NCBI Taxonomy" id="1748243"/>
    <lineage>
        <taxon>Bacteria</taxon>
        <taxon>Pseudomonadati</taxon>
        <taxon>Pseudomonadota</taxon>
        <taxon>Gammaproteobacteria</taxon>
        <taxon>Candidatus Tenderiales</taxon>
        <taxon>Candidatus Tenderiaceae</taxon>
        <taxon>Candidatus Tenderia</taxon>
    </lineage>
</organism>
<feature type="domain" description="Thioredoxin-like fold" evidence="9">
    <location>
        <begin position="113"/>
        <end position="235"/>
    </location>
</feature>
<keyword evidence="4 7" id="KW-0574">Periplasm</keyword>
<dbReference type="STRING" id="1748243.Tel_05380"/>
<dbReference type="InterPro" id="IPR018950">
    <property type="entry name" value="DiS-bond_isomerase_DsbC/G_N"/>
</dbReference>
<dbReference type="Gene3D" id="3.10.450.70">
    <property type="entry name" value="Disulphide bond isomerase, DsbC/G, N-terminal"/>
    <property type="match status" value="1"/>
</dbReference>
<gene>
    <name evidence="10" type="ORF">Tel_05380</name>
</gene>
<evidence type="ECO:0000256" key="1">
    <source>
        <dbReference type="ARBA" id="ARBA00004418"/>
    </source>
</evidence>
<keyword evidence="6 7" id="KW-0676">Redox-active center</keyword>
<feature type="signal peptide" evidence="7">
    <location>
        <begin position="1"/>
        <end position="22"/>
    </location>
</feature>
<dbReference type="Proteomes" id="UP000055136">
    <property type="component" value="Chromosome"/>
</dbReference>
<dbReference type="Gene3D" id="3.40.30.10">
    <property type="entry name" value="Glutaredoxin"/>
    <property type="match status" value="1"/>
</dbReference>
<proteinExistence type="inferred from homology"/>
<evidence type="ECO:0000256" key="5">
    <source>
        <dbReference type="ARBA" id="ARBA00023157"/>
    </source>
</evidence>
<name>A0A0S2TBX2_9GAMM</name>
<reference evidence="10" key="1">
    <citation type="submission" date="2015-10" db="EMBL/GenBank/DDBJ databases">
        <title>Description of Candidatus Tenderia electrophaga gen. nov, sp. nov., an Uncultivated Electroautotroph from a Biocathode Enrichment.</title>
        <authorList>
            <person name="Eddie B.J."/>
            <person name="Malanoski A.P."/>
            <person name="Wang Z."/>
            <person name="Hall R.J."/>
            <person name="Oh S.D."/>
            <person name="Heiner C."/>
            <person name="Lin B."/>
            <person name="Strycharz-Glaven S.M."/>
        </authorList>
    </citation>
    <scope>NUCLEOTIDE SEQUENCE [LARGE SCALE GENOMIC DNA]</scope>
    <source>
        <strain evidence="10">NRL1</strain>
    </source>
</reference>
<dbReference type="EMBL" id="CP013099">
    <property type="protein sequence ID" value="ALP52623.1"/>
    <property type="molecule type" value="Genomic_DNA"/>
</dbReference>
<feature type="domain" description="Disulphide bond isomerase DsbC/G N-terminal" evidence="8">
    <location>
        <begin position="21"/>
        <end position="88"/>
    </location>
</feature>
<dbReference type="InterPro" id="IPR009094">
    <property type="entry name" value="DiS-bond_isomerase_DsbC/G_N_sf"/>
</dbReference>
<evidence type="ECO:0000313" key="10">
    <source>
        <dbReference type="EMBL" id="ALP52623.1"/>
    </source>
</evidence>
<protein>
    <recommendedName>
        <fullName evidence="7">Thiol:disulfide interchange protein</fullName>
    </recommendedName>
</protein>
<evidence type="ECO:0000256" key="3">
    <source>
        <dbReference type="ARBA" id="ARBA00022729"/>
    </source>
</evidence>
<evidence type="ECO:0000256" key="6">
    <source>
        <dbReference type="ARBA" id="ARBA00023284"/>
    </source>
</evidence>
<dbReference type="CDD" id="cd03020">
    <property type="entry name" value="DsbA_DsbC_DsbG"/>
    <property type="match status" value="1"/>
</dbReference>
<keyword evidence="11" id="KW-1185">Reference proteome</keyword>
<dbReference type="Pfam" id="PF13098">
    <property type="entry name" value="Thioredoxin_2"/>
    <property type="match status" value="1"/>
</dbReference>
<evidence type="ECO:0000256" key="2">
    <source>
        <dbReference type="ARBA" id="ARBA00009813"/>
    </source>
</evidence>
<dbReference type="KEGG" id="tee:Tel_05380"/>
<keyword evidence="5" id="KW-1015">Disulfide bond</keyword>
<dbReference type="InterPro" id="IPR051470">
    <property type="entry name" value="Thiol:disulfide_interchange"/>
</dbReference>
<evidence type="ECO:0000259" key="9">
    <source>
        <dbReference type="Pfam" id="PF13098"/>
    </source>
</evidence>
<dbReference type="InterPro" id="IPR012336">
    <property type="entry name" value="Thioredoxin-like_fold"/>
</dbReference>
<dbReference type="Pfam" id="PF10411">
    <property type="entry name" value="DsbC_N"/>
    <property type="match status" value="1"/>
</dbReference>
<dbReference type="SUPFAM" id="SSF52833">
    <property type="entry name" value="Thioredoxin-like"/>
    <property type="match status" value="1"/>
</dbReference>
<dbReference type="GO" id="GO:0042597">
    <property type="term" value="C:periplasmic space"/>
    <property type="evidence" value="ECO:0007669"/>
    <property type="project" value="UniProtKB-SubCell"/>
</dbReference>
<accession>A0A0S2TBX2</accession>
<keyword evidence="3 7" id="KW-0732">Signal</keyword>
<dbReference type="SUPFAM" id="SSF54423">
    <property type="entry name" value="DsbC/DsbG N-terminal domain-like"/>
    <property type="match status" value="1"/>
</dbReference>
<feature type="chain" id="PRO_5010006168" description="Thiol:disulfide interchange protein" evidence="7">
    <location>
        <begin position="23"/>
        <end position="241"/>
    </location>
</feature>
<dbReference type="InterPro" id="IPR033954">
    <property type="entry name" value="DiS-bond_Isoase_DsbC/G"/>
</dbReference>
<comment type="similarity">
    <text evidence="2 7">Belongs to the thioredoxin family. DsbC subfamily.</text>
</comment>
<evidence type="ECO:0000256" key="7">
    <source>
        <dbReference type="RuleBase" id="RU364038"/>
    </source>
</evidence>
<comment type="function">
    <text evidence="7">Required for disulfide bond formation in some periplasmic proteins. Acts by transferring its disulfide bond to other proteins and is reduced in the process.</text>
</comment>